<dbReference type="GO" id="GO:0005886">
    <property type="term" value="C:plasma membrane"/>
    <property type="evidence" value="ECO:0007669"/>
    <property type="project" value="UniProtKB-SubCell"/>
</dbReference>
<evidence type="ECO:0000256" key="3">
    <source>
        <dbReference type="ARBA" id="ARBA00022093"/>
    </source>
</evidence>
<feature type="domain" description="MotA/TolQ/ExbB proton channel" evidence="14">
    <location>
        <begin position="105"/>
        <end position="209"/>
    </location>
</feature>
<evidence type="ECO:0000256" key="5">
    <source>
        <dbReference type="ARBA" id="ARBA00022475"/>
    </source>
</evidence>
<dbReference type="EMBL" id="CP064782">
    <property type="protein sequence ID" value="QWT48344.1"/>
    <property type="molecule type" value="Genomic_DNA"/>
</dbReference>
<dbReference type="AlphaFoldDB" id="A0A975SM33"/>
<evidence type="ECO:0000313" key="15">
    <source>
        <dbReference type="EMBL" id="QWT48344.1"/>
    </source>
</evidence>
<dbReference type="Pfam" id="PF01618">
    <property type="entry name" value="MotA_ExbB"/>
    <property type="match status" value="1"/>
</dbReference>
<evidence type="ECO:0000256" key="4">
    <source>
        <dbReference type="ARBA" id="ARBA00022448"/>
    </source>
</evidence>
<evidence type="ECO:0000313" key="16">
    <source>
        <dbReference type="Proteomes" id="UP000683428"/>
    </source>
</evidence>
<comment type="subunit">
    <text evidence="2">The accessory proteins ExbB and ExbD seem to form a complex with TonB.</text>
</comment>
<dbReference type="PANTHER" id="PTHR30625">
    <property type="entry name" value="PROTEIN TOLQ"/>
    <property type="match status" value="1"/>
</dbReference>
<accession>A0A975SM33</accession>
<evidence type="ECO:0000256" key="7">
    <source>
        <dbReference type="ARBA" id="ARBA00022692"/>
    </source>
</evidence>
<evidence type="ECO:0000256" key="13">
    <source>
        <dbReference type="SAM" id="Phobius"/>
    </source>
</evidence>
<keyword evidence="7 13" id="KW-0812">Transmembrane</keyword>
<comment type="subcellular location">
    <subcellularLocation>
        <location evidence="1">Cell inner membrane</location>
        <topology evidence="1">Multi-pass membrane protein</topology>
    </subcellularLocation>
    <subcellularLocation>
        <location evidence="12">Membrane</location>
        <topology evidence="12">Multi-pass membrane protein</topology>
    </subcellularLocation>
</comment>
<proteinExistence type="inferred from homology"/>
<evidence type="ECO:0000259" key="14">
    <source>
        <dbReference type="Pfam" id="PF01618"/>
    </source>
</evidence>
<protein>
    <recommendedName>
        <fullName evidence="3">Biopolymer transport protein ExbB</fullName>
    </recommendedName>
</protein>
<sequence length="245" mass="26475">MHSAFDLNHFWTQGDGVSHAVALILLLLSMGSWAVILGKAWQVWRLRRRGAVAVDHFWHAPDLDDGIARLATLEPYGDLAQRGAQALRHYESHSGDRSHLDAHLSISELVTRALRQGLNQTGSRLESGQSFLASIGSTAPFIGLFGTVWGIYHALVQIGASGQASLDKVAGPVGEALIMTAAGLFVAIPAVLAYNAFNRILRVIVDDLEAFAHDLHTYLTTGHPMHQAHPQAPAQAPVHRLAEVA</sequence>
<dbReference type="KEGG" id="aiq:Azoinq_10805"/>
<dbReference type="InterPro" id="IPR050790">
    <property type="entry name" value="ExbB/TolQ_transport"/>
</dbReference>
<keyword evidence="9 13" id="KW-1133">Transmembrane helix</keyword>
<keyword evidence="4 12" id="KW-0813">Transport</keyword>
<feature type="transmembrane region" description="Helical" evidence="13">
    <location>
        <begin position="20"/>
        <end position="41"/>
    </location>
</feature>
<reference evidence="15" key="1">
    <citation type="submission" date="2020-11" db="EMBL/GenBank/DDBJ databases">
        <title>Azospira inquinata sp. nov.</title>
        <authorList>
            <person name="Moe W.M."/>
            <person name="Mikes M.C."/>
        </authorList>
    </citation>
    <scope>NUCLEOTIDE SEQUENCE</scope>
    <source>
        <strain evidence="15">Azo-3</strain>
    </source>
</reference>
<dbReference type="PANTHER" id="PTHR30625:SF14">
    <property type="entry name" value="BIOPOLYMER TRANSPORT PROTEIN EXBB"/>
    <property type="match status" value="1"/>
</dbReference>
<evidence type="ECO:0000256" key="8">
    <source>
        <dbReference type="ARBA" id="ARBA00022927"/>
    </source>
</evidence>
<dbReference type="Proteomes" id="UP000683428">
    <property type="component" value="Chromosome"/>
</dbReference>
<evidence type="ECO:0000256" key="11">
    <source>
        <dbReference type="ARBA" id="ARBA00024816"/>
    </source>
</evidence>
<keyword evidence="16" id="KW-1185">Reference proteome</keyword>
<name>A0A975SM33_9RHOO</name>
<feature type="transmembrane region" description="Helical" evidence="13">
    <location>
        <begin position="131"/>
        <end position="156"/>
    </location>
</feature>
<organism evidence="15 16">
    <name type="scientific">Azospira inquinata</name>
    <dbReference type="NCBI Taxonomy" id="2785627"/>
    <lineage>
        <taxon>Bacteria</taxon>
        <taxon>Pseudomonadati</taxon>
        <taxon>Pseudomonadota</taxon>
        <taxon>Betaproteobacteria</taxon>
        <taxon>Rhodocyclales</taxon>
        <taxon>Rhodocyclaceae</taxon>
        <taxon>Azospira</taxon>
    </lineage>
</organism>
<evidence type="ECO:0000256" key="12">
    <source>
        <dbReference type="RuleBase" id="RU004057"/>
    </source>
</evidence>
<keyword evidence="8 12" id="KW-0653">Protein transport</keyword>
<evidence type="ECO:0000256" key="9">
    <source>
        <dbReference type="ARBA" id="ARBA00022989"/>
    </source>
</evidence>
<gene>
    <name evidence="15" type="ORF">Azoinq_10805</name>
</gene>
<dbReference type="GO" id="GO:0017038">
    <property type="term" value="P:protein import"/>
    <property type="evidence" value="ECO:0007669"/>
    <property type="project" value="TreeGrafter"/>
</dbReference>
<evidence type="ECO:0000256" key="1">
    <source>
        <dbReference type="ARBA" id="ARBA00004429"/>
    </source>
</evidence>
<keyword evidence="6" id="KW-0997">Cell inner membrane</keyword>
<dbReference type="InterPro" id="IPR002898">
    <property type="entry name" value="MotA_ExbB_proton_chnl"/>
</dbReference>
<keyword evidence="10 13" id="KW-0472">Membrane</keyword>
<evidence type="ECO:0000256" key="10">
    <source>
        <dbReference type="ARBA" id="ARBA00023136"/>
    </source>
</evidence>
<comment type="function">
    <text evidence="11">Involved in the TonB-dependent energy-dependent transport of various receptor-bound substrates. Protects ExbD from proteolytic degradation and functionally stabilizes TonB.</text>
</comment>
<comment type="similarity">
    <text evidence="12">Belongs to the exbB/tolQ family.</text>
</comment>
<dbReference type="RefSeq" id="WP_216129202.1">
    <property type="nucleotide sequence ID" value="NZ_CP064782.1"/>
</dbReference>
<evidence type="ECO:0000256" key="6">
    <source>
        <dbReference type="ARBA" id="ARBA00022519"/>
    </source>
</evidence>
<keyword evidence="5" id="KW-1003">Cell membrane</keyword>
<evidence type="ECO:0000256" key="2">
    <source>
        <dbReference type="ARBA" id="ARBA00011471"/>
    </source>
</evidence>
<feature type="transmembrane region" description="Helical" evidence="13">
    <location>
        <begin position="176"/>
        <end position="197"/>
    </location>
</feature>